<dbReference type="Pfam" id="PF01546">
    <property type="entry name" value="Peptidase_M20"/>
    <property type="match status" value="1"/>
</dbReference>
<proteinExistence type="predicted"/>
<dbReference type="GO" id="GO:0046872">
    <property type="term" value="F:metal ion binding"/>
    <property type="evidence" value="ECO:0007669"/>
    <property type="project" value="UniProtKB-KW"/>
</dbReference>
<keyword evidence="1" id="KW-0464">Manganese</keyword>
<name>A0A9D1CY72_9FIRM</name>
<dbReference type="SUPFAM" id="SSF53187">
    <property type="entry name" value="Zn-dependent exopeptidases"/>
    <property type="match status" value="1"/>
</dbReference>
<feature type="binding site" evidence="1">
    <location>
        <position position="92"/>
    </location>
    <ligand>
        <name>Mn(2+)</name>
        <dbReference type="ChEBI" id="CHEBI:29035"/>
        <label>2</label>
    </ligand>
</feature>
<dbReference type="InterPro" id="IPR011650">
    <property type="entry name" value="Peptidase_M20_dimer"/>
</dbReference>
<dbReference type="Gene3D" id="3.40.630.10">
    <property type="entry name" value="Zn peptidases"/>
    <property type="match status" value="1"/>
</dbReference>
<reference evidence="3" key="1">
    <citation type="submission" date="2020-10" db="EMBL/GenBank/DDBJ databases">
        <authorList>
            <person name="Gilroy R."/>
        </authorList>
    </citation>
    <scope>NUCLEOTIDE SEQUENCE</scope>
    <source>
        <strain evidence="3">ChiSjej6B24-2974</strain>
    </source>
</reference>
<dbReference type="Pfam" id="PF07687">
    <property type="entry name" value="M20_dimer"/>
    <property type="match status" value="1"/>
</dbReference>
<reference evidence="3" key="2">
    <citation type="journal article" date="2021" name="PeerJ">
        <title>Extensive microbial diversity within the chicken gut microbiome revealed by metagenomics and culture.</title>
        <authorList>
            <person name="Gilroy R."/>
            <person name="Ravi A."/>
            <person name="Getino M."/>
            <person name="Pursley I."/>
            <person name="Horton D.L."/>
            <person name="Alikhan N.F."/>
            <person name="Baker D."/>
            <person name="Gharbi K."/>
            <person name="Hall N."/>
            <person name="Watson M."/>
            <person name="Adriaenssens E.M."/>
            <person name="Foster-Nyarko E."/>
            <person name="Jarju S."/>
            <person name="Secka A."/>
            <person name="Antonio M."/>
            <person name="Oren A."/>
            <person name="Chaudhuri R.R."/>
            <person name="La Ragione R."/>
            <person name="Hildebrand F."/>
            <person name="Pallen M.J."/>
        </authorList>
    </citation>
    <scope>NUCLEOTIDE SEQUENCE</scope>
    <source>
        <strain evidence="3">ChiSjej6B24-2974</strain>
    </source>
</reference>
<feature type="binding site" evidence="1">
    <location>
        <position position="90"/>
    </location>
    <ligand>
        <name>Mn(2+)</name>
        <dbReference type="ChEBI" id="CHEBI:29035"/>
        <label>2</label>
    </ligand>
</feature>
<evidence type="ECO:0000259" key="2">
    <source>
        <dbReference type="Pfam" id="PF07687"/>
    </source>
</evidence>
<gene>
    <name evidence="3" type="ORF">IAA52_09080</name>
</gene>
<dbReference type="CDD" id="cd03886">
    <property type="entry name" value="M20_Acy1"/>
    <property type="match status" value="1"/>
</dbReference>
<dbReference type="SUPFAM" id="SSF55031">
    <property type="entry name" value="Bacterial exopeptidase dimerisation domain"/>
    <property type="match status" value="1"/>
</dbReference>
<sequence>MLETIRRHRQSLHRIPELGFDLPRTRAYVLSQLSGLNARVETVAKSGVLAFFDAGKEETTAFRCDMDALPIQEPEGCPFASEHPGRMHACGHDAHMAVMLTMCGWLSGHIRDLPCNALVIFQPAEESEGGARLVVESGALEKYRVARIFAMHVQPGLPEGMLASRPGAFMATSSEVHIRLRGKSAHAARAHEGRDAMLAGAQAVRAVYDFDLSLPTGMPRLIRLCAFHAGNSTNIVPDQAAIDGTARAFSREDHAKIKAGIIHAVRAACLPYGVEADVEFSTGYPPTVNDSALFARFREAAAGLDFQLLPEPDLTTEDFAFYLERVSGVMFYLGTGTKEPLHSPLFTLDERALLTGFEAFRRLAMFSDWKGDTIA</sequence>
<dbReference type="InterPro" id="IPR017439">
    <property type="entry name" value="Amidohydrolase"/>
</dbReference>
<dbReference type="Gene3D" id="3.30.70.360">
    <property type="match status" value="1"/>
</dbReference>
<dbReference type="AlphaFoldDB" id="A0A9D1CY72"/>
<feature type="binding site" evidence="1">
    <location>
        <position position="126"/>
    </location>
    <ligand>
        <name>Mn(2+)</name>
        <dbReference type="ChEBI" id="CHEBI:29035"/>
        <label>2</label>
    </ligand>
</feature>
<keyword evidence="1" id="KW-0479">Metal-binding</keyword>
<comment type="caution">
    <text evidence="3">The sequence shown here is derived from an EMBL/GenBank/DDBJ whole genome shotgun (WGS) entry which is preliminary data.</text>
</comment>
<protein>
    <submittedName>
        <fullName evidence="3">Amidohydrolase</fullName>
    </submittedName>
</protein>
<accession>A0A9D1CY72</accession>
<dbReference type="PIRSF" id="PIRSF005962">
    <property type="entry name" value="Pept_M20D_amidohydro"/>
    <property type="match status" value="1"/>
</dbReference>
<dbReference type="PANTHER" id="PTHR11014">
    <property type="entry name" value="PEPTIDASE M20 FAMILY MEMBER"/>
    <property type="match status" value="1"/>
</dbReference>
<evidence type="ECO:0000313" key="4">
    <source>
        <dbReference type="Proteomes" id="UP000824260"/>
    </source>
</evidence>
<comment type="cofactor">
    <cofactor evidence="1">
        <name>Mn(2+)</name>
        <dbReference type="ChEBI" id="CHEBI:29035"/>
    </cofactor>
    <text evidence="1">The Mn(2+) ion enhances activity.</text>
</comment>
<dbReference type="EMBL" id="DVFZ01000090">
    <property type="protein sequence ID" value="HIQ83240.1"/>
    <property type="molecule type" value="Genomic_DNA"/>
</dbReference>
<dbReference type="Proteomes" id="UP000824260">
    <property type="component" value="Unassembled WGS sequence"/>
</dbReference>
<dbReference type="InterPro" id="IPR002933">
    <property type="entry name" value="Peptidase_M20"/>
</dbReference>
<feature type="binding site" evidence="1">
    <location>
        <position position="342"/>
    </location>
    <ligand>
        <name>Mn(2+)</name>
        <dbReference type="ChEBI" id="CHEBI:29035"/>
        <label>2</label>
    </ligand>
</feature>
<evidence type="ECO:0000313" key="3">
    <source>
        <dbReference type="EMBL" id="HIQ83240.1"/>
    </source>
</evidence>
<feature type="binding site" evidence="1">
    <location>
        <position position="152"/>
    </location>
    <ligand>
        <name>Mn(2+)</name>
        <dbReference type="ChEBI" id="CHEBI:29035"/>
        <label>2</label>
    </ligand>
</feature>
<organism evidence="3 4">
    <name type="scientific">Candidatus Pullichristensenella stercorigallinarum</name>
    <dbReference type="NCBI Taxonomy" id="2840909"/>
    <lineage>
        <taxon>Bacteria</taxon>
        <taxon>Bacillati</taxon>
        <taxon>Bacillota</taxon>
        <taxon>Clostridia</taxon>
        <taxon>Candidatus Pullichristensenella</taxon>
    </lineage>
</organism>
<dbReference type="NCBIfam" id="TIGR01891">
    <property type="entry name" value="amidohydrolases"/>
    <property type="match status" value="1"/>
</dbReference>
<dbReference type="PANTHER" id="PTHR11014:SF63">
    <property type="entry name" value="METALLOPEPTIDASE, PUTATIVE (AFU_ORTHOLOGUE AFUA_6G09600)-RELATED"/>
    <property type="match status" value="1"/>
</dbReference>
<evidence type="ECO:0000256" key="1">
    <source>
        <dbReference type="PIRSR" id="PIRSR005962-1"/>
    </source>
</evidence>
<dbReference type="GO" id="GO:0016787">
    <property type="term" value="F:hydrolase activity"/>
    <property type="evidence" value="ECO:0007669"/>
    <property type="project" value="InterPro"/>
</dbReference>
<dbReference type="InterPro" id="IPR036264">
    <property type="entry name" value="Bact_exopeptidase_dim_dom"/>
</dbReference>
<feature type="domain" description="Peptidase M20 dimerisation" evidence="2">
    <location>
        <begin position="175"/>
        <end position="271"/>
    </location>
</feature>